<evidence type="ECO:0000256" key="5">
    <source>
        <dbReference type="ARBA" id="ARBA00022827"/>
    </source>
</evidence>
<evidence type="ECO:0000256" key="6">
    <source>
        <dbReference type="ARBA" id="ARBA00023002"/>
    </source>
</evidence>
<dbReference type="InterPro" id="IPR037069">
    <property type="entry name" value="AcylCoA_DH/ox_N_sf"/>
</dbReference>
<comment type="similarity">
    <text evidence="3 10">Belongs to the acyl-CoA dehydrogenase family.</text>
</comment>
<dbReference type="RefSeq" id="WP_221026133.1">
    <property type="nucleotide sequence ID" value="NZ_JAIEZQ010000003.1"/>
</dbReference>
<dbReference type="Gene3D" id="1.20.140.10">
    <property type="entry name" value="Butyryl-CoA Dehydrogenase, subunit A, domain 3"/>
    <property type="match status" value="1"/>
</dbReference>
<dbReference type="InterPro" id="IPR006091">
    <property type="entry name" value="Acyl-CoA_Oxase/DH_mid-dom"/>
</dbReference>
<accession>A0ABS7RMM8</accession>
<evidence type="ECO:0000256" key="3">
    <source>
        <dbReference type="ARBA" id="ARBA00009347"/>
    </source>
</evidence>
<evidence type="ECO:0000256" key="10">
    <source>
        <dbReference type="RuleBase" id="RU362125"/>
    </source>
</evidence>
<evidence type="ECO:0000259" key="11">
    <source>
        <dbReference type="Pfam" id="PF00441"/>
    </source>
</evidence>
<dbReference type="Gene3D" id="1.10.540.10">
    <property type="entry name" value="Acyl-CoA dehydrogenase/oxidase, N-terminal domain"/>
    <property type="match status" value="1"/>
</dbReference>
<keyword evidence="6 10" id="KW-0560">Oxidoreductase</keyword>
<dbReference type="EMBL" id="JAIEZQ010000003">
    <property type="protein sequence ID" value="MBY9076319.1"/>
    <property type="molecule type" value="Genomic_DNA"/>
</dbReference>
<gene>
    <name evidence="14" type="ORF">K1X13_15915</name>
</gene>
<evidence type="ECO:0000259" key="12">
    <source>
        <dbReference type="Pfam" id="PF02770"/>
    </source>
</evidence>
<dbReference type="Pfam" id="PF00441">
    <property type="entry name" value="Acyl-CoA_dh_1"/>
    <property type="match status" value="1"/>
</dbReference>
<feature type="domain" description="Acyl-CoA dehydrogenase/oxidase C-terminal" evidence="11">
    <location>
        <begin position="234"/>
        <end position="382"/>
    </location>
</feature>
<organism evidence="14 15">
    <name type="scientific">Nocardioides jiangsuensis</name>
    <dbReference type="NCBI Taxonomy" id="2866161"/>
    <lineage>
        <taxon>Bacteria</taxon>
        <taxon>Bacillati</taxon>
        <taxon>Actinomycetota</taxon>
        <taxon>Actinomycetes</taxon>
        <taxon>Propionibacteriales</taxon>
        <taxon>Nocardioidaceae</taxon>
        <taxon>Nocardioides</taxon>
    </lineage>
</organism>
<evidence type="ECO:0000256" key="8">
    <source>
        <dbReference type="ARBA" id="ARBA00040394"/>
    </source>
</evidence>
<comment type="function">
    <text evidence="7">Catalyzes the dehydrogenation at the alpha-beta position of ACP-bound acyl chains. This results in the introduction of a double bond in the lipidic chain, which is further transferred to the epsilon-amino group of lysine residue in the mycobactin core by MbtK.</text>
</comment>
<evidence type="ECO:0000256" key="1">
    <source>
        <dbReference type="ARBA" id="ARBA00001974"/>
    </source>
</evidence>
<dbReference type="InterPro" id="IPR013786">
    <property type="entry name" value="AcylCoA_DH/ox_N"/>
</dbReference>
<reference evidence="14 15" key="1">
    <citation type="submission" date="2021-08" db="EMBL/GenBank/DDBJ databases">
        <title>Nocardioides bacterium WL0053 sp. nov., isolated from the sediment.</title>
        <authorList>
            <person name="Wang L."/>
            <person name="Zhang D."/>
            <person name="Zhang A."/>
        </authorList>
    </citation>
    <scope>NUCLEOTIDE SEQUENCE [LARGE SCALE GENOMIC DNA]</scope>
    <source>
        <strain evidence="14 15">WL0053</strain>
    </source>
</reference>
<dbReference type="Pfam" id="PF02771">
    <property type="entry name" value="Acyl-CoA_dh_N"/>
    <property type="match status" value="1"/>
</dbReference>
<feature type="domain" description="Acyl-CoA oxidase/dehydrogenase middle" evidence="12">
    <location>
        <begin position="127"/>
        <end position="222"/>
    </location>
</feature>
<dbReference type="InterPro" id="IPR009075">
    <property type="entry name" value="AcylCo_DH/oxidase_C"/>
</dbReference>
<dbReference type="SUPFAM" id="SSF56645">
    <property type="entry name" value="Acyl-CoA dehydrogenase NM domain-like"/>
    <property type="match status" value="1"/>
</dbReference>
<dbReference type="PROSITE" id="PS00072">
    <property type="entry name" value="ACYL_COA_DH_1"/>
    <property type="match status" value="1"/>
</dbReference>
<evidence type="ECO:0000313" key="15">
    <source>
        <dbReference type="Proteomes" id="UP000754710"/>
    </source>
</evidence>
<proteinExistence type="inferred from homology"/>
<sequence>MGVLTMRAIFEDEHESFRSTVRSFLEKEVVPHHEQWEKDGMVPRELWTKAGALGLLCFDVDEEYGGAGVKDFRYNMVMAEELSRCGASGPGFPVHTDIIVPYLSSLGTDEQKRRWLPGLVSGETISAIAMTEPGAGSDLQGIRTTAVDKGDHYVLNGSKTFISNGILADLVIVVARTDAGAGHKGISLLVVERGMDGFERGRNLDKMGLKAQDTAELFFDDVVVPKENLLGEEGSGFVSLMQNLPQERLSIAMIAAAACEHILDLSLAYAKEREAFGRPIGKFQHNRFLIAEMATEAHIARVFVDDCVQRHNRGELDAKLASMAKWWTTELQNKLVDRAVQLHGGYGYMMEYPIARAYVDSRIQTIYGGTTEIQKEIIGRSLGI</sequence>
<feature type="domain" description="Acyl-CoA dehydrogenase/oxidase N-terminal" evidence="13">
    <location>
        <begin position="12"/>
        <end position="123"/>
    </location>
</feature>
<dbReference type="InterPro" id="IPR036250">
    <property type="entry name" value="AcylCo_DH-like_C"/>
</dbReference>
<comment type="cofactor">
    <cofactor evidence="1 10">
        <name>FAD</name>
        <dbReference type="ChEBI" id="CHEBI:57692"/>
    </cofactor>
</comment>
<comment type="caution">
    <text evidence="14">The sequence shown here is derived from an EMBL/GenBank/DDBJ whole genome shotgun (WGS) entry which is preliminary data.</text>
</comment>
<dbReference type="InterPro" id="IPR006089">
    <property type="entry name" value="Acyl-CoA_DH_CS"/>
</dbReference>
<dbReference type="SUPFAM" id="SSF47203">
    <property type="entry name" value="Acyl-CoA dehydrogenase C-terminal domain-like"/>
    <property type="match status" value="1"/>
</dbReference>
<evidence type="ECO:0000259" key="13">
    <source>
        <dbReference type="Pfam" id="PF02771"/>
    </source>
</evidence>
<evidence type="ECO:0000313" key="14">
    <source>
        <dbReference type="EMBL" id="MBY9076319.1"/>
    </source>
</evidence>
<dbReference type="Pfam" id="PF02770">
    <property type="entry name" value="Acyl-CoA_dh_M"/>
    <property type="match status" value="1"/>
</dbReference>
<evidence type="ECO:0000256" key="4">
    <source>
        <dbReference type="ARBA" id="ARBA00022630"/>
    </source>
</evidence>
<dbReference type="PROSITE" id="PS00073">
    <property type="entry name" value="ACYL_COA_DH_2"/>
    <property type="match status" value="1"/>
</dbReference>
<dbReference type="PANTHER" id="PTHR48083">
    <property type="entry name" value="MEDIUM-CHAIN SPECIFIC ACYL-COA DEHYDROGENASE, MITOCHONDRIAL-RELATED"/>
    <property type="match status" value="1"/>
</dbReference>
<evidence type="ECO:0000256" key="7">
    <source>
        <dbReference type="ARBA" id="ARBA00037085"/>
    </source>
</evidence>
<dbReference type="InterPro" id="IPR050741">
    <property type="entry name" value="Acyl-CoA_dehydrogenase"/>
</dbReference>
<dbReference type="PANTHER" id="PTHR48083:SF20">
    <property type="entry name" value="LONG-CHAIN SPECIFIC ACYL-COA DEHYDROGENASE, MITOCHONDRIAL"/>
    <property type="match status" value="1"/>
</dbReference>
<name>A0ABS7RMM8_9ACTN</name>
<keyword evidence="4 10" id="KW-0285">Flavoprotein</keyword>
<dbReference type="InterPro" id="IPR046373">
    <property type="entry name" value="Acyl-CoA_Oxase/DH_mid-dom_sf"/>
</dbReference>
<dbReference type="Proteomes" id="UP000754710">
    <property type="component" value="Unassembled WGS sequence"/>
</dbReference>
<evidence type="ECO:0000256" key="2">
    <source>
        <dbReference type="ARBA" id="ARBA00005102"/>
    </source>
</evidence>
<dbReference type="InterPro" id="IPR009100">
    <property type="entry name" value="AcylCoA_DH/oxidase_NM_dom_sf"/>
</dbReference>
<keyword evidence="15" id="KW-1185">Reference proteome</keyword>
<evidence type="ECO:0000256" key="9">
    <source>
        <dbReference type="ARBA" id="ARBA00042660"/>
    </source>
</evidence>
<keyword evidence="5 10" id="KW-0274">FAD</keyword>
<dbReference type="Gene3D" id="2.40.110.10">
    <property type="entry name" value="Butyryl-CoA Dehydrogenase, subunit A, domain 2"/>
    <property type="match status" value="1"/>
</dbReference>
<protein>
    <recommendedName>
        <fullName evidence="8">Acyl-[acyl-carrier-protein] dehydrogenase MbtN</fullName>
    </recommendedName>
    <alternativeName>
        <fullName evidence="9">Mycobactin synthase protein N</fullName>
    </alternativeName>
</protein>
<comment type="pathway">
    <text evidence="2">Siderophore biosynthesis; mycobactin biosynthesis.</text>
</comment>